<gene>
    <name evidence="1" type="ORF">METZ01_LOCUS313270</name>
</gene>
<dbReference type="AlphaFoldDB" id="A0A382NH87"/>
<protein>
    <submittedName>
        <fullName evidence="1">Uncharacterized protein</fullName>
    </submittedName>
</protein>
<sequence>MTTPRGDSVTPEEFKLITDRAGLGMSQEELDHLKPLYDLYSLYLQQIHSIDLRAEDMGVTFHPEWPSA</sequence>
<proteinExistence type="predicted"/>
<reference evidence="1" key="1">
    <citation type="submission" date="2018-05" db="EMBL/GenBank/DDBJ databases">
        <authorList>
            <person name="Lanie J.A."/>
            <person name="Ng W.-L."/>
            <person name="Kazmierczak K.M."/>
            <person name="Andrzejewski T.M."/>
            <person name="Davidsen T.M."/>
            <person name="Wayne K.J."/>
            <person name="Tettelin H."/>
            <person name="Glass J.I."/>
            <person name="Rusch D."/>
            <person name="Podicherti R."/>
            <person name="Tsui H.-C.T."/>
            <person name="Winkler M.E."/>
        </authorList>
    </citation>
    <scope>NUCLEOTIDE SEQUENCE</scope>
</reference>
<evidence type="ECO:0000313" key="1">
    <source>
        <dbReference type="EMBL" id="SVC60416.1"/>
    </source>
</evidence>
<dbReference type="EMBL" id="UINC01100394">
    <property type="protein sequence ID" value="SVC60416.1"/>
    <property type="molecule type" value="Genomic_DNA"/>
</dbReference>
<name>A0A382NH87_9ZZZZ</name>
<accession>A0A382NH87</accession>
<organism evidence="1">
    <name type="scientific">marine metagenome</name>
    <dbReference type="NCBI Taxonomy" id="408172"/>
    <lineage>
        <taxon>unclassified sequences</taxon>
        <taxon>metagenomes</taxon>
        <taxon>ecological metagenomes</taxon>
    </lineage>
</organism>